<dbReference type="Gene3D" id="1.10.530.10">
    <property type="match status" value="1"/>
</dbReference>
<dbReference type="InterPro" id="IPR023346">
    <property type="entry name" value="Lysozyme-like_dom_sf"/>
</dbReference>
<name>A0A2S6EYN6_LEGPN</name>
<dbReference type="GO" id="GO:0008933">
    <property type="term" value="F:peptidoglycan lytic transglycosylase activity"/>
    <property type="evidence" value="ECO:0007669"/>
    <property type="project" value="TreeGrafter"/>
</dbReference>
<gene>
    <name evidence="1" type="primary">mltB</name>
    <name evidence="1" type="ORF">C3928_09425</name>
</gene>
<dbReference type="CDD" id="cd13399">
    <property type="entry name" value="Slt35-like"/>
    <property type="match status" value="1"/>
</dbReference>
<evidence type="ECO:0000313" key="2">
    <source>
        <dbReference type="Proteomes" id="UP000239239"/>
    </source>
</evidence>
<dbReference type="FunFam" id="1.10.8.350:FF:000001">
    <property type="entry name" value="Lytic murein transglycosylase B"/>
    <property type="match status" value="1"/>
</dbReference>
<dbReference type="Proteomes" id="UP000239239">
    <property type="component" value="Unassembled WGS sequence"/>
</dbReference>
<accession>A0A2S6EYN6</accession>
<dbReference type="NCBIfam" id="TIGR02282">
    <property type="entry name" value="MltB"/>
    <property type="match status" value="1"/>
</dbReference>
<protein>
    <submittedName>
        <fullName evidence="1">Lytic murein transglycosylase B</fullName>
    </submittedName>
</protein>
<dbReference type="InterPro" id="IPR031304">
    <property type="entry name" value="SLT_2"/>
</dbReference>
<dbReference type="AlphaFoldDB" id="A0A2S6EYN6"/>
<dbReference type="PANTHER" id="PTHR30163:SF9">
    <property type="entry name" value="MEMBRANE-BOUND LYTIC MUREIN TRANSGLYCOSYLASE B"/>
    <property type="match status" value="1"/>
</dbReference>
<proteinExistence type="predicted"/>
<sequence length="347" mass="40682">MLCNDTGYMMRQTIWLGFITLFLLSFSTYSDTAFTKRKDVQSFINMMVKDYHFNRNQLTAVMNQVKLQPQVIESMEKPYEKKSWDVYRELFLTPKRLKNGIQFWAENQKTLEKVQRRYGVSPEIIIAILGVETSYGERQGEYRVLDTLATLAFNYPKRSPFFTKELKEFFLLCREQHVSPTQYKGSYAGAIGKPQFMPSSYRYYAVDFNNNGRRDLVNDNADSIASIANYLHKHGWKLNQGIAQPAKISGWRYKQLRMNPKTANYRYSQLISYGVKPITASQNHPPRAGVIELVTRKGKEYWIAYPNFFVITRYNSSPQYALAVYLLSQQLKQHWYTNAAKRHRAYV</sequence>
<dbReference type="PANTHER" id="PTHR30163">
    <property type="entry name" value="MEMBRANE-BOUND LYTIC MUREIN TRANSGLYCOSYLASE B"/>
    <property type="match status" value="1"/>
</dbReference>
<comment type="caution">
    <text evidence="1">The sequence shown here is derived from an EMBL/GenBank/DDBJ whole genome shotgun (WGS) entry which is preliminary data.</text>
</comment>
<dbReference type="InterPro" id="IPR043426">
    <property type="entry name" value="MltB-like"/>
</dbReference>
<dbReference type="Gene3D" id="1.10.8.350">
    <property type="entry name" value="Bacterial muramidase"/>
    <property type="match status" value="1"/>
</dbReference>
<organism evidence="1 2">
    <name type="scientific">Legionella pneumophila</name>
    <dbReference type="NCBI Taxonomy" id="446"/>
    <lineage>
        <taxon>Bacteria</taxon>
        <taxon>Pseudomonadati</taxon>
        <taxon>Pseudomonadota</taxon>
        <taxon>Gammaproteobacteria</taxon>
        <taxon>Legionellales</taxon>
        <taxon>Legionellaceae</taxon>
        <taxon>Legionella</taxon>
    </lineage>
</organism>
<dbReference type="EMBL" id="PQWY01000012">
    <property type="protein sequence ID" value="PPK30281.1"/>
    <property type="molecule type" value="Genomic_DNA"/>
</dbReference>
<dbReference type="OrthoDB" id="9772911at2"/>
<reference evidence="1 2" key="1">
    <citation type="submission" date="2018-02" db="EMBL/GenBank/DDBJ databases">
        <title>Draft genome sequences of four Legionella pneumophila clinical strains isolated in Ontario.</title>
        <authorList>
            <person name="Fortuna A."/>
            <person name="Ramnarine R."/>
            <person name="Li A."/>
            <person name="Frantz C."/>
            <person name="Mallo G."/>
        </authorList>
    </citation>
    <scope>NUCLEOTIDE SEQUENCE [LARGE SCALE GENOMIC DNA]</scope>
    <source>
        <strain evidence="1 2">LG61</strain>
    </source>
</reference>
<dbReference type="InterPro" id="IPR011757">
    <property type="entry name" value="Lytic_transglycosylase_MltB"/>
</dbReference>
<dbReference type="GO" id="GO:0009253">
    <property type="term" value="P:peptidoglycan catabolic process"/>
    <property type="evidence" value="ECO:0007669"/>
    <property type="project" value="TreeGrafter"/>
</dbReference>
<dbReference type="Pfam" id="PF13406">
    <property type="entry name" value="SLT_2"/>
    <property type="match status" value="1"/>
</dbReference>
<dbReference type="SUPFAM" id="SSF53955">
    <property type="entry name" value="Lysozyme-like"/>
    <property type="match status" value="1"/>
</dbReference>
<evidence type="ECO:0000313" key="1">
    <source>
        <dbReference type="EMBL" id="PPK30281.1"/>
    </source>
</evidence>